<dbReference type="Pfam" id="PF21922">
    <property type="entry name" value="PBP_dimer_2"/>
    <property type="match status" value="1"/>
</dbReference>
<dbReference type="SUPFAM" id="SSF56519">
    <property type="entry name" value="Penicillin binding protein dimerisation domain"/>
    <property type="match status" value="1"/>
</dbReference>
<organism evidence="4 5">
    <name type="scientific">Clostridium chauvoei</name>
    <dbReference type="NCBI Taxonomy" id="46867"/>
    <lineage>
        <taxon>Bacteria</taxon>
        <taxon>Bacillati</taxon>
        <taxon>Bacillota</taxon>
        <taxon>Clostridia</taxon>
        <taxon>Eubacteriales</taxon>
        <taxon>Clostridiaceae</taxon>
        <taxon>Clostridium</taxon>
    </lineage>
</organism>
<dbReference type="RefSeq" id="WP_021874609.1">
    <property type="nucleotide sequence ID" value="NZ_CP018624.1"/>
</dbReference>
<dbReference type="InterPro" id="IPR054120">
    <property type="entry name" value="PBPA_dimer"/>
</dbReference>
<proteinExistence type="predicted"/>
<dbReference type="InterPro" id="IPR036138">
    <property type="entry name" value="PBP_dimer_sf"/>
</dbReference>
<dbReference type="InterPro" id="IPR012338">
    <property type="entry name" value="Beta-lactam/transpept-like"/>
</dbReference>
<dbReference type="GO" id="GO:0046677">
    <property type="term" value="P:response to antibiotic"/>
    <property type="evidence" value="ECO:0007669"/>
    <property type="project" value="UniProtKB-KW"/>
</dbReference>
<accession>A0ABD4RIX2</accession>
<dbReference type="SUPFAM" id="SSF56601">
    <property type="entry name" value="beta-lactamase/transpeptidase-like"/>
    <property type="match status" value="1"/>
</dbReference>
<dbReference type="PANTHER" id="PTHR30627:SF24">
    <property type="entry name" value="PENICILLIN-BINDING PROTEIN 4B"/>
    <property type="match status" value="1"/>
</dbReference>
<dbReference type="InterPro" id="IPR001460">
    <property type="entry name" value="PCN-bd_Tpept"/>
</dbReference>
<dbReference type="KEGG" id="cchv:BTM20_02035"/>
<dbReference type="EMBL" id="JAIFTX010000023">
    <property type="protein sequence ID" value="MBX7291408.1"/>
    <property type="molecule type" value="Genomic_DNA"/>
</dbReference>
<protein>
    <submittedName>
        <fullName evidence="4">Penicillin-binding protein 2</fullName>
    </submittedName>
</protein>
<dbReference type="PANTHER" id="PTHR30627">
    <property type="entry name" value="PEPTIDOGLYCAN D,D-TRANSPEPTIDASE"/>
    <property type="match status" value="1"/>
</dbReference>
<evidence type="ECO:0000313" key="4">
    <source>
        <dbReference type="EMBL" id="MBX7291408.1"/>
    </source>
</evidence>
<evidence type="ECO:0000256" key="1">
    <source>
        <dbReference type="SAM" id="Phobius"/>
    </source>
</evidence>
<feature type="domain" description="Penicillin binding protein A dimerisation" evidence="3">
    <location>
        <begin position="55"/>
        <end position="114"/>
    </location>
</feature>
<evidence type="ECO:0000259" key="3">
    <source>
        <dbReference type="Pfam" id="PF21922"/>
    </source>
</evidence>
<dbReference type="Gene3D" id="3.90.1310.10">
    <property type="entry name" value="Penicillin-binding protein 2a (Domain 2)"/>
    <property type="match status" value="1"/>
</dbReference>
<dbReference type="GeneID" id="66300628"/>
<dbReference type="AlphaFoldDB" id="A0ABD4RIX2"/>
<dbReference type="InterPro" id="IPR050515">
    <property type="entry name" value="Beta-lactam/transpept"/>
</dbReference>
<dbReference type="GO" id="GO:0008800">
    <property type="term" value="F:beta-lactamase activity"/>
    <property type="evidence" value="ECO:0007669"/>
    <property type="project" value="UniProtKB-EC"/>
</dbReference>
<gene>
    <name evidence="4" type="ORF">K4H94_10345</name>
</gene>
<evidence type="ECO:0000259" key="2">
    <source>
        <dbReference type="Pfam" id="PF00905"/>
    </source>
</evidence>
<evidence type="ECO:0000313" key="5">
    <source>
        <dbReference type="Proteomes" id="UP000775179"/>
    </source>
</evidence>
<keyword evidence="1" id="KW-0812">Transmembrane</keyword>
<feature type="domain" description="Penicillin-binding protein transpeptidase" evidence="2">
    <location>
        <begin position="170"/>
        <end position="483"/>
    </location>
</feature>
<keyword evidence="1" id="KW-0472">Membrane</keyword>
<reference evidence="4 5" key="1">
    <citation type="submission" date="2021-08" db="EMBL/GenBank/DDBJ databases">
        <title>Genome sequence analysis of Clostridium chauvoei strains of European origin and evaluation of typing options for outbreak investigations.</title>
        <authorList>
            <person name="Abdel-Glil M."/>
            <person name="Thomas P."/>
            <person name="Seyboldt C."/>
        </authorList>
    </citation>
    <scope>NUCLEOTIDE SEQUENCE [LARGE SCALE GENOMIC DNA]</scope>
    <source>
        <strain evidence="4 5">S0260-09</strain>
    </source>
</reference>
<dbReference type="Gene3D" id="3.40.710.10">
    <property type="entry name" value="DD-peptidase/beta-lactamase superfamily"/>
    <property type="match status" value="1"/>
</dbReference>
<feature type="transmembrane region" description="Helical" evidence="1">
    <location>
        <begin position="12"/>
        <end position="32"/>
    </location>
</feature>
<dbReference type="Proteomes" id="UP000775179">
    <property type="component" value="Unassembled WGS sequence"/>
</dbReference>
<sequence>MNDLAKSVRNVMVVFLFCFIGLISYMAYFQIFKGPGIAEDPKNVRLWAKRNEVLRGTIYDRNGEPLTKSKRVDTLTQDREYLYGDLYVHALGYVDERYGLTGLEEEFDNELSSYNTFSNGIRNLFKDFNLKSAFENRDKEQDKKVGNGLVTTLDYNIQKVAYDALGDRKGSVVALNPKTGEILAMVSKPTYDPANLEQAIKDANAGVDEENKLLNRATNGIYPPGSVFKTITLSSAIENNPSVTGRIFNDTGKITFADGSTLNNYMHQAHGNIDLRRAYRVSSNVVFGTLAMELGNEKLKATAEKFGFNSRIPGVGVSMSISQFPTLESYEEGNIAQSGIGQGSVVVTPMQMAIMAATVANDGVLMEPKLVNKVVDKDGNNVKEIPNKVLKEDVIPKDVAETVKGYMGYLVENNLYRWPAFEGTNAGAKTGTADYKLPDGTDAIPHGWFITAAPLDNPKVAVAVIVENGENGAGTAAEIASQVVRMAVLGE</sequence>
<name>A0ABD4RIX2_9CLOT</name>
<dbReference type="Pfam" id="PF00905">
    <property type="entry name" value="Transpeptidase"/>
    <property type="match status" value="1"/>
</dbReference>
<keyword evidence="1" id="KW-1133">Transmembrane helix</keyword>
<comment type="caution">
    <text evidence="4">The sequence shown here is derived from an EMBL/GenBank/DDBJ whole genome shotgun (WGS) entry which is preliminary data.</text>
</comment>